<keyword evidence="1" id="KW-0175">Coiled coil</keyword>
<name>A0A9R0RZ78_TRITD</name>
<dbReference type="AlphaFoldDB" id="A0A9R0RZ78"/>
<evidence type="ECO:0000313" key="4">
    <source>
        <dbReference type="Proteomes" id="UP000324705"/>
    </source>
</evidence>
<gene>
    <name evidence="3" type="ORF">TRITD_3Av1G235440</name>
</gene>
<protein>
    <recommendedName>
        <fullName evidence="2">K-box domain-containing protein</fullName>
    </recommendedName>
</protein>
<dbReference type="EMBL" id="LT934115">
    <property type="protein sequence ID" value="VAH67218.1"/>
    <property type="molecule type" value="Genomic_DNA"/>
</dbReference>
<accession>A0A9R0RZ78</accession>
<dbReference type="Proteomes" id="UP000324705">
    <property type="component" value="Chromosome 3A"/>
</dbReference>
<dbReference type="PROSITE" id="PS51297">
    <property type="entry name" value="K_BOX"/>
    <property type="match status" value="1"/>
</dbReference>
<organism evidence="3 4">
    <name type="scientific">Triticum turgidum subsp. durum</name>
    <name type="common">Durum wheat</name>
    <name type="synonym">Triticum durum</name>
    <dbReference type="NCBI Taxonomy" id="4567"/>
    <lineage>
        <taxon>Eukaryota</taxon>
        <taxon>Viridiplantae</taxon>
        <taxon>Streptophyta</taxon>
        <taxon>Embryophyta</taxon>
        <taxon>Tracheophyta</taxon>
        <taxon>Spermatophyta</taxon>
        <taxon>Magnoliopsida</taxon>
        <taxon>Liliopsida</taxon>
        <taxon>Poales</taxon>
        <taxon>Poaceae</taxon>
        <taxon>BOP clade</taxon>
        <taxon>Pooideae</taxon>
        <taxon>Triticodae</taxon>
        <taxon>Triticeae</taxon>
        <taxon>Triticinae</taxon>
        <taxon>Triticum</taxon>
    </lineage>
</organism>
<keyword evidence="4" id="KW-1185">Reference proteome</keyword>
<dbReference type="Pfam" id="PF01486">
    <property type="entry name" value="K-box"/>
    <property type="match status" value="1"/>
</dbReference>
<dbReference type="GO" id="GO:0005634">
    <property type="term" value="C:nucleus"/>
    <property type="evidence" value="ECO:0007669"/>
    <property type="project" value="InterPro"/>
</dbReference>
<feature type="domain" description="K-box" evidence="2">
    <location>
        <begin position="11"/>
        <end position="68"/>
    </location>
</feature>
<feature type="coiled-coil region" evidence="1">
    <location>
        <begin position="11"/>
        <end position="38"/>
    </location>
</feature>
<sequence>MTYHRWTHSMLQSLSAEIDRIKKENDNMQIELRHLKGEDLNSLQPKELIMIEEALDNGLTSLHEKQAL</sequence>
<dbReference type="Gramene" id="TRITD3Av1G235440.6">
    <property type="protein sequence ID" value="TRITD3Av1G235440.6"/>
    <property type="gene ID" value="TRITD3Av1G235440"/>
</dbReference>
<dbReference type="InterPro" id="IPR002487">
    <property type="entry name" value="TF_Kbox"/>
</dbReference>
<dbReference type="GO" id="GO:0003700">
    <property type="term" value="F:DNA-binding transcription factor activity"/>
    <property type="evidence" value="ECO:0007669"/>
    <property type="project" value="InterPro"/>
</dbReference>
<reference evidence="3 4" key="1">
    <citation type="submission" date="2017-09" db="EMBL/GenBank/DDBJ databases">
        <authorList>
            <consortium name="International Durum Wheat Genome Sequencing Consortium (IDWGSC)"/>
            <person name="Milanesi L."/>
        </authorList>
    </citation>
    <scope>NUCLEOTIDE SEQUENCE [LARGE SCALE GENOMIC DNA]</scope>
    <source>
        <strain evidence="4">cv. Svevo</strain>
    </source>
</reference>
<evidence type="ECO:0000256" key="1">
    <source>
        <dbReference type="SAM" id="Coils"/>
    </source>
</evidence>
<proteinExistence type="predicted"/>
<evidence type="ECO:0000313" key="3">
    <source>
        <dbReference type="EMBL" id="VAH67218.1"/>
    </source>
</evidence>
<evidence type="ECO:0000259" key="2">
    <source>
        <dbReference type="PROSITE" id="PS51297"/>
    </source>
</evidence>